<protein>
    <submittedName>
        <fullName evidence="1">Uncharacterized protein</fullName>
    </submittedName>
</protein>
<organism evidence="1 2">
    <name type="scientific">Amycolatopsis marina</name>
    <dbReference type="NCBI Taxonomy" id="490629"/>
    <lineage>
        <taxon>Bacteria</taxon>
        <taxon>Bacillati</taxon>
        <taxon>Actinomycetota</taxon>
        <taxon>Actinomycetes</taxon>
        <taxon>Pseudonocardiales</taxon>
        <taxon>Pseudonocardiaceae</taxon>
        <taxon>Amycolatopsis</taxon>
    </lineage>
</organism>
<dbReference type="EMBL" id="FOKG01000018">
    <property type="protein sequence ID" value="SFB54627.1"/>
    <property type="molecule type" value="Genomic_DNA"/>
</dbReference>
<sequence>MIAHSVEVMTDGNGSVIGSPADPSYEWRRKHLVWCVNCKDGRQVPVEFGILHTRDGLQLALQTDGQSEPTLVSFVAAPKLLEAIRQSISDLLTDTNYQRARA</sequence>
<dbReference type="AlphaFoldDB" id="A0A1I1BWW2"/>
<proteinExistence type="predicted"/>
<gene>
    <name evidence="1" type="ORF">SAMN05216266_11854</name>
</gene>
<reference evidence="2" key="1">
    <citation type="submission" date="2016-10" db="EMBL/GenBank/DDBJ databases">
        <authorList>
            <person name="Varghese N."/>
            <person name="Submissions S."/>
        </authorList>
    </citation>
    <scope>NUCLEOTIDE SEQUENCE [LARGE SCALE GENOMIC DNA]</scope>
    <source>
        <strain evidence="2">CGMCC 4.3568</strain>
    </source>
</reference>
<keyword evidence="2" id="KW-1185">Reference proteome</keyword>
<dbReference type="STRING" id="490629.SAMN05216266_11854"/>
<dbReference type="Proteomes" id="UP000243799">
    <property type="component" value="Unassembled WGS sequence"/>
</dbReference>
<name>A0A1I1BWW2_9PSEU</name>
<evidence type="ECO:0000313" key="1">
    <source>
        <dbReference type="EMBL" id="SFB54627.1"/>
    </source>
</evidence>
<accession>A0A1I1BWW2</accession>
<evidence type="ECO:0000313" key="2">
    <source>
        <dbReference type="Proteomes" id="UP000243799"/>
    </source>
</evidence>